<evidence type="ECO:0000313" key="1">
    <source>
        <dbReference type="EMBL" id="DAF59687.1"/>
    </source>
</evidence>
<dbReference type="EMBL" id="BK032775">
    <property type="protein sequence ID" value="DAF59687.1"/>
    <property type="molecule type" value="Genomic_DNA"/>
</dbReference>
<protein>
    <submittedName>
        <fullName evidence="1">Uncharacterized protein</fullName>
    </submittedName>
</protein>
<sequence>MCEYLKDNYCKILKSSCPWSYFCNKDNIWKFKSEGLACKVKENADVPKGMYKVCFEKHGNLYVSINNEIKIIENPFDEKPLYVKAYKTKSGDWKIRK</sequence>
<proteinExistence type="predicted"/>
<reference evidence="1" key="1">
    <citation type="journal article" date="2021" name="Proc. Natl. Acad. Sci. U.S.A.">
        <title>A Catalog of Tens of Thousands of Viruses from Human Metagenomes Reveals Hidden Associations with Chronic Diseases.</title>
        <authorList>
            <person name="Tisza M.J."/>
            <person name="Buck C.B."/>
        </authorList>
    </citation>
    <scope>NUCLEOTIDE SEQUENCE</scope>
    <source>
        <strain evidence="1">Ct0Wl9</strain>
    </source>
</reference>
<name>A0A8S5T9P1_9CAUD</name>
<accession>A0A8S5T9P1</accession>
<organism evidence="1">
    <name type="scientific">Siphoviridae sp. ct0Wl9</name>
    <dbReference type="NCBI Taxonomy" id="2827763"/>
    <lineage>
        <taxon>Viruses</taxon>
        <taxon>Duplodnaviria</taxon>
        <taxon>Heunggongvirae</taxon>
        <taxon>Uroviricota</taxon>
        <taxon>Caudoviricetes</taxon>
    </lineage>
</organism>